<reference evidence="1 2" key="1">
    <citation type="submission" date="2021-08" db="EMBL/GenBank/DDBJ databases">
        <title>Helicobacter spp. isolated from feces of Anatolian Ground Squirrel (Spermophilus xanthoprymnus) in Turkey.</title>
        <authorList>
            <person name="Aydin F."/>
            <person name="Abay S."/>
            <person name="Kayman T."/>
            <person name="Karakaya E."/>
            <person name="Saticioglu I.B."/>
        </authorList>
    </citation>
    <scope>NUCLEOTIDE SEQUENCE [LARGE SCALE GENOMIC DNA]</scope>
    <source>
        <strain evidence="1 2">Faydin-H70</strain>
    </source>
</reference>
<proteinExistence type="predicted"/>
<gene>
    <name evidence="1" type="ORF">K4G57_05640</name>
</gene>
<evidence type="ECO:0000313" key="1">
    <source>
        <dbReference type="EMBL" id="MBX7490943.1"/>
    </source>
</evidence>
<keyword evidence="2" id="KW-1185">Reference proteome</keyword>
<organism evidence="1 2">
    <name type="scientific">Helicobacter turcicus</name>
    <dbReference type="NCBI Taxonomy" id="2867412"/>
    <lineage>
        <taxon>Bacteria</taxon>
        <taxon>Pseudomonadati</taxon>
        <taxon>Campylobacterota</taxon>
        <taxon>Epsilonproteobacteria</taxon>
        <taxon>Campylobacterales</taxon>
        <taxon>Helicobacteraceae</taxon>
        <taxon>Helicobacter</taxon>
    </lineage>
</organism>
<accession>A0ABS7JNI7</accession>
<dbReference type="RefSeq" id="WP_221532198.1">
    <property type="nucleotide sequence ID" value="NZ_JAIGYP010000006.1"/>
</dbReference>
<evidence type="ECO:0000313" key="2">
    <source>
        <dbReference type="Proteomes" id="UP000700059"/>
    </source>
</evidence>
<dbReference type="Proteomes" id="UP000700059">
    <property type="component" value="Unassembled WGS sequence"/>
</dbReference>
<protein>
    <submittedName>
        <fullName evidence="1">Nitrate reductase</fullName>
    </submittedName>
</protein>
<sequence length="325" mass="36871">MKIFGVILVLLCVLKAQDVANIREYAPIKNIVLEKNIVTMQKNKDSVLIGSDFGEVLELNEDRVKKLLKLPNITSFYTDSYAPKVYSLDRMENRILILSEGDYGGKNLYIFENEELYRLNVLEFPGIKKVAFIDKDRIFLGLASNEIILYDLKQGEVKYKKQLSEAPFSDFALDLQLKRYALACESGIVYYGDIESGSVIAELEGANKDNVYQVKMAHFGDSVRFITAGQDRKVGVYLLDLKTQKSEFYTINVEFLVYSVGLNENGSVGAYMQDEESNIRVFDIQSRDSLGVLKGHTSLLNNIIFLDSTRIISSEDGKNILIWEK</sequence>
<comment type="caution">
    <text evidence="1">The sequence shown here is derived from an EMBL/GenBank/DDBJ whole genome shotgun (WGS) entry which is preliminary data.</text>
</comment>
<dbReference type="InterPro" id="IPR036322">
    <property type="entry name" value="WD40_repeat_dom_sf"/>
</dbReference>
<name>A0ABS7JNI7_9HELI</name>
<dbReference type="SUPFAM" id="SSF50978">
    <property type="entry name" value="WD40 repeat-like"/>
    <property type="match status" value="1"/>
</dbReference>
<dbReference type="EMBL" id="JAIGYQ010000006">
    <property type="protein sequence ID" value="MBX7490943.1"/>
    <property type="molecule type" value="Genomic_DNA"/>
</dbReference>
<dbReference type="InterPro" id="IPR015943">
    <property type="entry name" value="WD40/YVTN_repeat-like_dom_sf"/>
</dbReference>
<dbReference type="Gene3D" id="2.130.10.10">
    <property type="entry name" value="YVTN repeat-like/Quinoprotein amine dehydrogenase"/>
    <property type="match status" value="1"/>
</dbReference>